<evidence type="ECO:0008006" key="3">
    <source>
        <dbReference type="Google" id="ProtNLM"/>
    </source>
</evidence>
<dbReference type="EMBL" id="LATX01001587">
    <property type="protein sequence ID" value="KTB40408.1"/>
    <property type="molecule type" value="Genomic_DNA"/>
</dbReference>
<accession>A0A0W0FVZ9</accession>
<proteinExistence type="predicted"/>
<comment type="caution">
    <text evidence="1">The sequence shown here is derived from an EMBL/GenBank/DDBJ whole genome shotgun (WGS) entry which is preliminary data.</text>
</comment>
<sequence>MSPPLPIELIERIIDVHHDDKPFLKECSLVSRTWVPRTRLHLFSKSSTMIQTRFYQTSYRSHDNEEDKRTPTDVFCEILDNPFCTITPYVRSMRIDAGNRSKQGNTYIGETGYPEWFPKLWNSLNSKKENDALNLTLLWMEVHPEALGQIPPGVLNTLTSLSMWVSPPISASELKGMHLLFAFLGHLESLEELRLAFTINHRIVEPSGSGERKPVRLNRLQRLHLRDNTSGNLVLPWFSIPGLVEIPNLRNVFLDLFGVRSILNKETVQSFLDGICRVGKVEDLIVYFHSTESNVQVLSELDLRDLSELKVLDIRTHIRESNQIVNSEDFAKVVQFVLTARVSELTVYLPRCQDSEPPMKKGIHWVQVPRRQGFFF</sequence>
<dbReference type="AlphaFoldDB" id="A0A0W0FVZ9"/>
<evidence type="ECO:0000313" key="1">
    <source>
        <dbReference type="EMBL" id="KTB40408.1"/>
    </source>
</evidence>
<organism evidence="1 2">
    <name type="scientific">Moniliophthora roreri</name>
    <name type="common">Frosty pod rot fungus</name>
    <name type="synonym">Monilia roreri</name>
    <dbReference type="NCBI Taxonomy" id="221103"/>
    <lineage>
        <taxon>Eukaryota</taxon>
        <taxon>Fungi</taxon>
        <taxon>Dikarya</taxon>
        <taxon>Basidiomycota</taxon>
        <taxon>Agaricomycotina</taxon>
        <taxon>Agaricomycetes</taxon>
        <taxon>Agaricomycetidae</taxon>
        <taxon>Agaricales</taxon>
        <taxon>Marasmiineae</taxon>
        <taxon>Marasmiaceae</taxon>
        <taxon>Moniliophthora</taxon>
    </lineage>
</organism>
<dbReference type="Proteomes" id="UP000054988">
    <property type="component" value="Unassembled WGS sequence"/>
</dbReference>
<evidence type="ECO:0000313" key="2">
    <source>
        <dbReference type="Proteomes" id="UP000054988"/>
    </source>
</evidence>
<reference evidence="1 2" key="1">
    <citation type="submission" date="2015-12" db="EMBL/GenBank/DDBJ databases">
        <title>Draft genome sequence of Moniliophthora roreri, the causal agent of frosty pod rot of cacao.</title>
        <authorList>
            <person name="Aime M.C."/>
            <person name="Diaz-Valderrama J.R."/>
            <person name="Kijpornyongpan T."/>
            <person name="Phillips-Mora W."/>
        </authorList>
    </citation>
    <scope>NUCLEOTIDE SEQUENCE [LARGE SCALE GENOMIC DNA]</scope>
    <source>
        <strain evidence="1 2">MCA 2952</strain>
    </source>
</reference>
<name>A0A0W0FVZ9_MONRR</name>
<protein>
    <recommendedName>
        <fullName evidence="3">F-box domain-containing protein</fullName>
    </recommendedName>
</protein>
<gene>
    <name evidence="1" type="ORF">WG66_7028</name>
</gene>